<evidence type="ECO:0000256" key="2">
    <source>
        <dbReference type="ARBA" id="ARBA00023002"/>
    </source>
</evidence>
<evidence type="ECO:0000259" key="4">
    <source>
        <dbReference type="Pfam" id="PF00389"/>
    </source>
</evidence>
<evidence type="ECO:0000256" key="1">
    <source>
        <dbReference type="ARBA" id="ARBA00005854"/>
    </source>
</evidence>
<dbReference type="InterPro" id="IPR029752">
    <property type="entry name" value="D-isomer_DH_CS1"/>
</dbReference>
<dbReference type="Proteomes" id="UP000184334">
    <property type="component" value="Unassembled WGS sequence"/>
</dbReference>
<dbReference type="Pfam" id="PF00389">
    <property type="entry name" value="2-Hacid_dh"/>
    <property type="match status" value="1"/>
</dbReference>
<dbReference type="AlphaFoldDB" id="A0A1M4W5D5"/>
<dbReference type="EMBL" id="FQUI01000014">
    <property type="protein sequence ID" value="SHE76417.1"/>
    <property type="molecule type" value="Genomic_DNA"/>
</dbReference>
<keyword evidence="2 3" id="KW-0560">Oxidoreductase</keyword>
<reference evidence="6" key="1">
    <citation type="submission" date="2016-11" db="EMBL/GenBank/DDBJ databases">
        <authorList>
            <person name="Varghese N."/>
            <person name="Submissions S."/>
        </authorList>
    </citation>
    <scope>NUCLEOTIDE SEQUENCE [LARGE SCALE GENOMIC DNA]</scope>
    <source>
        <strain evidence="6">DSM 16785</strain>
    </source>
</reference>
<comment type="caution">
    <text evidence="6">The sequence shown here is derived from an EMBL/GenBank/DDBJ whole genome shotgun (WGS) entry which is preliminary data.</text>
</comment>
<dbReference type="RefSeq" id="WP_072864258.1">
    <property type="nucleotide sequence ID" value="NZ_FQUI01000014.1"/>
</dbReference>
<sequence>MAKVAFTYEIPEIAEKKLTEAGFELWINKEDRTLSHEEIIELAKNYDALITLLSDNINKEIIEAGKGKLKIISNYAVGYNNIDVEAAKKAGIFVTNTPGVLSDATADLAWALLFAVARKIVESDKFVREGNFVGWRPKLFLGYDIKGKTLGIIGMGRIGKEMAKRAKGFEMKVLYYKRNRLSENEEKNLGIEYADLKTLIKESDYISLHTPLTEETYHLLDEEEFSLMKPNTIIINTARGPVINEKVLIKYLKERKIAGAGLDVYEEEPKIPQELIELDNVVLTPHTGSATFETRDKMAEMVAENIITALKGEIPPNNVY</sequence>
<protein>
    <submittedName>
        <fullName evidence="6">Glyoxylate reductase</fullName>
    </submittedName>
</protein>
<dbReference type="CDD" id="cd05301">
    <property type="entry name" value="GDH"/>
    <property type="match status" value="1"/>
</dbReference>
<dbReference type="Gene3D" id="3.40.50.720">
    <property type="entry name" value="NAD(P)-binding Rossmann-like Domain"/>
    <property type="match status" value="2"/>
</dbReference>
<dbReference type="FunFam" id="3.40.50.720:FF:000462">
    <property type="entry name" value="Glyoxylate reductase (NADP+)"/>
    <property type="match status" value="1"/>
</dbReference>
<dbReference type="InterPro" id="IPR036291">
    <property type="entry name" value="NAD(P)-bd_dom_sf"/>
</dbReference>
<dbReference type="SUPFAM" id="SSF51735">
    <property type="entry name" value="NAD(P)-binding Rossmann-fold domains"/>
    <property type="match status" value="1"/>
</dbReference>
<evidence type="ECO:0000313" key="7">
    <source>
        <dbReference type="Proteomes" id="UP000184334"/>
    </source>
</evidence>
<dbReference type="InterPro" id="IPR050223">
    <property type="entry name" value="D-isomer_2-hydroxyacid_DH"/>
</dbReference>
<dbReference type="InterPro" id="IPR006140">
    <property type="entry name" value="D-isomer_DH_NAD-bd"/>
</dbReference>
<dbReference type="PROSITE" id="PS00671">
    <property type="entry name" value="D_2_HYDROXYACID_DH_3"/>
    <property type="match status" value="1"/>
</dbReference>
<dbReference type="GO" id="GO:0016618">
    <property type="term" value="F:hydroxypyruvate reductase [NAD(P)H] activity"/>
    <property type="evidence" value="ECO:0007669"/>
    <property type="project" value="TreeGrafter"/>
</dbReference>
<feature type="domain" description="D-isomer specific 2-hydroxyacid dehydrogenase NAD-binding" evidence="5">
    <location>
        <begin position="111"/>
        <end position="288"/>
    </location>
</feature>
<dbReference type="InterPro" id="IPR029753">
    <property type="entry name" value="D-isomer_DH_CS"/>
</dbReference>
<dbReference type="SUPFAM" id="SSF52283">
    <property type="entry name" value="Formate/glycerate dehydrogenase catalytic domain-like"/>
    <property type="match status" value="1"/>
</dbReference>
<name>A0A1M4W5D5_MARH1</name>
<organism evidence="6 7">
    <name type="scientific">Marinitoga hydrogenitolerans (strain DSM 16785 / JCM 12826 / AT1271)</name>
    <dbReference type="NCBI Taxonomy" id="1122195"/>
    <lineage>
        <taxon>Bacteria</taxon>
        <taxon>Thermotogati</taxon>
        <taxon>Thermotogota</taxon>
        <taxon>Thermotogae</taxon>
        <taxon>Petrotogales</taxon>
        <taxon>Petrotogaceae</taxon>
        <taxon>Marinitoga</taxon>
    </lineage>
</organism>
<dbReference type="Pfam" id="PF02826">
    <property type="entry name" value="2-Hacid_dh_C"/>
    <property type="match status" value="1"/>
</dbReference>
<feature type="domain" description="D-isomer specific 2-hydroxyacid dehydrogenase catalytic" evidence="4">
    <location>
        <begin position="7"/>
        <end position="319"/>
    </location>
</feature>
<dbReference type="GO" id="GO:0005829">
    <property type="term" value="C:cytosol"/>
    <property type="evidence" value="ECO:0007669"/>
    <property type="project" value="TreeGrafter"/>
</dbReference>
<keyword evidence="7" id="KW-1185">Reference proteome</keyword>
<accession>A0A1M4W5D5</accession>
<dbReference type="STRING" id="1122195.SAMN02745164_01093"/>
<dbReference type="PROSITE" id="PS00065">
    <property type="entry name" value="D_2_HYDROXYACID_DH_1"/>
    <property type="match status" value="1"/>
</dbReference>
<dbReference type="InterPro" id="IPR006139">
    <property type="entry name" value="D-isomer_2_OHA_DH_cat_dom"/>
</dbReference>
<dbReference type="OrthoDB" id="9786364at2"/>
<evidence type="ECO:0000256" key="3">
    <source>
        <dbReference type="RuleBase" id="RU003719"/>
    </source>
</evidence>
<comment type="similarity">
    <text evidence="1 3">Belongs to the D-isomer specific 2-hydroxyacid dehydrogenase family.</text>
</comment>
<dbReference type="GO" id="GO:0030267">
    <property type="term" value="F:glyoxylate reductase (NADPH) activity"/>
    <property type="evidence" value="ECO:0007669"/>
    <property type="project" value="TreeGrafter"/>
</dbReference>
<gene>
    <name evidence="6" type="ORF">SAMN02745164_01093</name>
</gene>
<evidence type="ECO:0000313" key="6">
    <source>
        <dbReference type="EMBL" id="SHE76417.1"/>
    </source>
</evidence>
<dbReference type="GO" id="GO:0051287">
    <property type="term" value="F:NAD binding"/>
    <property type="evidence" value="ECO:0007669"/>
    <property type="project" value="InterPro"/>
</dbReference>
<dbReference type="PANTHER" id="PTHR10996:SF283">
    <property type="entry name" value="GLYOXYLATE_HYDROXYPYRUVATE REDUCTASE B"/>
    <property type="match status" value="1"/>
</dbReference>
<evidence type="ECO:0000259" key="5">
    <source>
        <dbReference type="Pfam" id="PF02826"/>
    </source>
</evidence>
<proteinExistence type="inferred from homology"/>
<dbReference type="PANTHER" id="PTHR10996">
    <property type="entry name" value="2-HYDROXYACID DEHYDROGENASE-RELATED"/>
    <property type="match status" value="1"/>
</dbReference>